<feature type="chain" id="PRO_5040453481" description="Selenoprotein P N-terminal domain-containing protein" evidence="7">
    <location>
        <begin position="22"/>
        <end position="559"/>
    </location>
</feature>
<dbReference type="PANTHER" id="PTHR10105:SF2">
    <property type="entry name" value="AGAP003297-PA"/>
    <property type="match status" value="1"/>
</dbReference>
<evidence type="ECO:0000256" key="7">
    <source>
        <dbReference type="SAM" id="SignalP"/>
    </source>
</evidence>
<evidence type="ECO:0000313" key="9">
    <source>
        <dbReference type="EMBL" id="KAJ6225435.1"/>
    </source>
</evidence>
<evidence type="ECO:0000256" key="1">
    <source>
        <dbReference type="ARBA" id="ARBA00004613"/>
    </source>
</evidence>
<evidence type="ECO:0000256" key="3">
    <source>
        <dbReference type="ARBA" id="ARBA00022729"/>
    </source>
</evidence>
<dbReference type="EMBL" id="JAPWDV010000001">
    <property type="protein sequence ID" value="KAJ6225435.1"/>
    <property type="molecule type" value="Genomic_DNA"/>
</dbReference>
<proteinExistence type="predicted"/>
<feature type="signal peptide" evidence="7">
    <location>
        <begin position="1"/>
        <end position="21"/>
    </location>
</feature>
<organism evidence="9 10">
    <name type="scientific">Blomia tropicalis</name>
    <name type="common">Mite</name>
    <dbReference type="NCBI Taxonomy" id="40697"/>
    <lineage>
        <taxon>Eukaryota</taxon>
        <taxon>Metazoa</taxon>
        <taxon>Ecdysozoa</taxon>
        <taxon>Arthropoda</taxon>
        <taxon>Chelicerata</taxon>
        <taxon>Arachnida</taxon>
        <taxon>Acari</taxon>
        <taxon>Acariformes</taxon>
        <taxon>Sarcoptiformes</taxon>
        <taxon>Astigmata</taxon>
        <taxon>Glycyphagoidea</taxon>
        <taxon>Echimyopodidae</taxon>
        <taxon>Blomia</taxon>
    </lineage>
</organism>
<reference evidence="9" key="1">
    <citation type="submission" date="2022-12" db="EMBL/GenBank/DDBJ databases">
        <title>Genome assemblies of Blomia tropicalis.</title>
        <authorList>
            <person name="Cui Y."/>
        </authorList>
    </citation>
    <scope>NUCLEOTIDE SEQUENCE</scope>
    <source>
        <tissue evidence="9">Adult mites</tissue>
    </source>
</reference>
<dbReference type="GO" id="GO:0005576">
    <property type="term" value="C:extracellular region"/>
    <property type="evidence" value="ECO:0007669"/>
    <property type="project" value="UniProtKB-SubCell"/>
</dbReference>
<sequence>MIVKIKIVIGFLIMFAATLVAIETKPPLCSSPPEWTFYDIVENLVPIPQNESSILLEKSNETKTVNVSQLEETVQLINTKPEVDRSPFANIRNNVTMIVLTNLRDDRLNHEQQINNLKQIYRSLNDVQSLNIRFILINSKESFNPKWVWNTRRRVSFEVYQELPTAPLIGTLLNGDNGDIFIYDRCGLLTYYIPFPLSFIHTKQPILQAALLATYFHSPCKTVCIDSVNSTETNLTGITTSTVSPVVLNATTTSTTSIDADKNGIIISTLDTTVNTTETINNKTQSVDADLDYSEMGKILMNFFNQILPVQSVNESLVEANTTNQNVTSINDDKSITSTMATTQMEILNHTITNINEQQQQQSNGNILKQSNRKQPIIYDNCTQTICNEWSTERLLKSRLCCLNFRSSDESTIQETNSNQSSINVKNMTNYEPEETMSGIGFGCQLYAGGKCANIMPIIRCCLRKVLNKYYDFTVKLREQQQKSQFTIGNKYLIQPLGVGDGGNDGQSAMRLRASIHEYVGDYVSHYSVISPMKPDYLKQQHRKRVVSYQKKHHVGKST</sequence>
<dbReference type="GO" id="GO:0008430">
    <property type="term" value="F:selenium binding"/>
    <property type="evidence" value="ECO:0007669"/>
    <property type="project" value="InterPro"/>
</dbReference>
<dbReference type="Proteomes" id="UP001142055">
    <property type="component" value="Chromosome 1"/>
</dbReference>
<dbReference type="InterPro" id="IPR007671">
    <property type="entry name" value="Selenoprotein-P_N"/>
</dbReference>
<keyword evidence="4" id="KW-0712">Selenocysteine</keyword>
<comment type="caution">
    <text evidence="9">The sequence shown here is derived from an EMBL/GenBank/DDBJ whole genome shotgun (WGS) entry which is preliminary data.</text>
</comment>
<evidence type="ECO:0000313" key="10">
    <source>
        <dbReference type="Proteomes" id="UP001142055"/>
    </source>
</evidence>
<dbReference type="OMA" id="YYIPFPL"/>
<keyword evidence="2" id="KW-0964">Secreted</keyword>
<accession>A0A9Q0MG91</accession>
<keyword evidence="5" id="KW-0325">Glycoprotein</keyword>
<comment type="subcellular location">
    <subcellularLocation>
        <location evidence="1">Secreted</location>
    </subcellularLocation>
</comment>
<evidence type="ECO:0000256" key="4">
    <source>
        <dbReference type="ARBA" id="ARBA00022933"/>
    </source>
</evidence>
<dbReference type="Pfam" id="PF04592">
    <property type="entry name" value="SelP_N"/>
    <property type="match status" value="1"/>
</dbReference>
<protein>
    <recommendedName>
        <fullName evidence="8">Selenoprotein P N-terminal domain-containing protein</fullName>
    </recommendedName>
</protein>
<feature type="domain" description="Selenoprotein P N-terminal" evidence="8">
    <location>
        <begin position="84"/>
        <end position="233"/>
    </location>
</feature>
<keyword evidence="6" id="KW-0175">Coiled coil</keyword>
<dbReference type="PANTHER" id="PTHR10105">
    <property type="entry name" value="SELENOPROTEIN P"/>
    <property type="match status" value="1"/>
</dbReference>
<dbReference type="AlphaFoldDB" id="A0A9Q0MG91"/>
<evidence type="ECO:0000256" key="5">
    <source>
        <dbReference type="ARBA" id="ARBA00023180"/>
    </source>
</evidence>
<keyword evidence="10" id="KW-1185">Reference proteome</keyword>
<keyword evidence="3 7" id="KW-0732">Signal</keyword>
<gene>
    <name evidence="9" type="ORF">RDWZM_003980</name>
</gene>
<evidence type="ECO:0000259" key="8">
    <source>
        <dbReference type="Pfam" id="PF04592"/>
    </source>
</evidence>
<evidence type="ECO:0000256" key="6">
    <source>
        <dbReference type="SAM" id="Coils"/>
    </source>
</evidence>
<name>A0A9Q0MG91_BLOTA</name>
<dbReference type="GO" id="GO:0001887">
    <property type="term" value="P:selenium compound metabolic process"/>
    <property type="evidence" value="ECO:0007669"/>
    <property type="project" value="TreeGrafter"/>
</dbReference>
<dbReference type="InterPro" id="IPR037941">
    <property type="entry name" value="SeP"/>
</dbReference>
<evidence type="ECO:0000256" key="2">
    <source>
        <dbReference type="ARBA" id="ARBA00022525"/>
    </source>
</evidence>
<feature type="coiled-coil region" evidence="6">
    <location>
        <begin position="100"/>
        <end position="127"/>
    </location>
</feature>